<keyword evidence="5" id="KW-0554">One-carbon metabolism</keyword>
<proteinExistence type="inferred from homology"/>
<dbReference type="Pfam" id="PF00349">
    <property type="entry name" value="Hexokinase_1"/>
    <property type="match status" value="1"/>
</dbReference>
<evidence type="ECO:0000256" key="3">
    <source>
        <dbReference type="ARBA" id="ARBA00009225"/>
    </source>
</evidence>
<dbReference type="GO" id="GO:0006006">
    <property type="term" value="P:glucose metabolic process"/>
    <property type="evidence" value="ECO:0007669"/>
    <property type="project" value="TreeGrafter"/>
</dbReference>
<dbReference type="InterPro" id="IPR015422">
    <property type="entry name" value="PyrdxlP-dep_Trfase_small"/>
</dbReference>
<feature type="region of interest" description="Disordered" evidence="11">
    <location>
        <begin position="1"/>
        <end position="36"/>
    </location>
</feature>
<dbReference type="InterPro" id="IPR022672">
    <property type="entry name" value="Hexokinase_N"/>
</dbReference>
<dbReference type="PANTHER" id="PTHR19443">
    <property type="entry name" value="HEXOKINASE"/>
    <property type="match status" value="1"/>
</dbReference>
<evidence type="ECO:0000259" key="12">
    <source>
        <dbReference type="Pfam" id="PF00349"/>
    </source>
</evidence>
<dbReference type="GO" id="GO:0008865">
    <property type="term" value="F:fructokinase activity"/>
    <property type="evidence" value="ECO:0007669"/>
    <property type="project" value="TreeGrafter"/>
</dbReference>
<feature type="domain" description="Serine hydroxymethyltransferase-like" evidence="13">
    <location>
        <begin position="73"/>
        <end position="131"/>
    </location>
</feature>
<keyword evidence="7" id="KW-0547">Nucleotide-binding</keyword>
<evidence type="ECO:0000256" key="11">
    <source>
        <dbReference type="SAM" id="MobiDB-lite"/>
    </source>
</evidence>
<comment type="pathway">
    <text evidence="1">Carbohydrate degradation; glycolysis; D-glyceraldehyde 3-phosphate and glycerone phosphate from D-glucose: step 1/4.</text>
</comment>
<dbReference type="GO" id="GO:0005536">
    <property type="term" value="F:D-glucose binding"/>
    <property type="evidence" value="ECO:0007669"/>
    <property type="project" value="InterPro"/>
</dbReference>
<dbReference type="Pfam" id="PF00464">
    <property type="entry name" value="SHMT"/>
    <property type="match status" value="2"/>
</dbReference>
<keyword evidence="10" id="KW-0324">Glycolysis</keyword>
<dbReference type="GO" id="GO:0005829">
    <property type="term" value="C:cytosol"/>
    <property type="evidence" value="ECO:0007669"/>
    <property type="project" value="TreeGrafter"/>
</dbReference>
<dbReference type="InterPro" id="IPR043129">
    <property type="entry name" value="ATPase_NBD"/>
</dbReference>
<dbReference type="PROSITE" id="PS51748">
    <property type="entry name" value="HEXOKINASE_2"/>
    <property type="match status" value="1"/>
</dbReference>
<comment type="similarity">
    <text evidence="2">Belongs to the SHMT family.</text>
</comment>
<protein>
    <recommendedName>
        <fullName evidence="4">glucokinase</fullName>
        <ecNumber evidence="4">2.7.1.2</ecNumber>
    </recommendedName>
</protein>
<dbReference type="Proteomes" id="UP001385951">
    <property type="component" value="Unassembled WGS sequence"/>
</dbReference>
<dbReference type="GO" id="GO:0005739">
    <property type="term" value="C:mitochondrion"/>
    <property type="evidence" value="ECO:0007669"/>
    <property type="project" value="TreeGrafter"/>
</dbReference>
<name>A0AAW0FXD2_9APHY</name>
<dbReference type="GO" id="GO:0030170">
    <property type="term" value="F:pyridoxal phosphate binding"/>
    <property type="evidence" value="ECO:0007669"/>
    <property type="project" value="InterPro"/>
</dbReference>
<evidence type="ECO:0000256" key="4">
    <source>
        <dbReference type="ARBA" id="ARBA00012323"/>
    </source>
</evidence>
<keyword evidence="8" id="KW-0418">Kinase</keyword>
<reference evidence="15 16" key="1">
    <citation type="submission" date="2022-09" db="EMBL/GenBank/DDBJ databases">
        <authorList>
            <person name="Palmer J.M."/>
        </authorList>
    </citation>
    <scope>NUCLEOTIDE SEQUENCE [LARGE SCALE GENOMIC DNA]</scope>
    <source>
        <strain evidence="15 16">DSM 7382</strain>
    </source>
</reference>
<dbReference type="InterPro" id="IPR015424">
    <property type="entry name" value="PyrdxlP-dep_Trfase"/>
</dbReference>
<dbReference type="Gene3D" id="3.30.420.40">
    <property type="match status" value="1"/>
</dbReference>
<evidence type="ECO:0000259" key="14">
    <source>
        <dbReference type="Pfam" id="PF03727"/>
    </source>
</evidence>
<dbReference type="Gene3D" id="3.40.640.10">
    <property type="entry name" value="Type I PLP-dependent aspartate aminotransferase-like (Major domain)"/>
    <property type="match status" value="2"/>
</dbReference>
<dbReference type="SUPFAM" id="SSF53067">
    <property type="entry name" value="Actin-like ATPase domain"/>
    <property type="match status" value="2"/>
</dbReference>
<accession>A0AAW0FXD2</accession>
<dbReference type="PRINTS" id="PR00475">
    <property type="entry name" value="HEXOKINASE"/>
</dbReference>
<keyword evidence="6" id="KW-0808">Transferase</keyword>
<dbReference type="GO" id="GO:0001678">
    <property type="term" value="P:intracellular glucose homeostasis"/>
    <property type="evidence" value="ECO:0007669"/>
    <property type="project" value="InterPro"/>
</dbReference>
<evidence type="ECO:0000313" key="16">
    <source>
        <dbReference type="Proteomes" id="UP001385951"/>
    </source>
</evidence>
<sequence>MATISPKPEKHAFEDNIHLSPGGHPATHTTTRKRRSSSLIQHLEPDNLETKIDQSLNPNVNANWVHSKVEGHLKDTDPEVDSIIKAEIDRQKHSIVLIASENFTTTAVFDALGTPMCNKYSEGYPGARYYGVVDMAHISGLIAAGVIPSPFEYADVVTTTTHKSLRGPRGAMIFFRRGVRSVNPKTGQEILYDLENPINFSVFPGHQGGPHNHTIAALATALKQAATPEFKQYQEQVLKNAKVLEEEFNSKGYNLVSNGTDSHMVLVSLKDKQIDGARVETICEKINIALNKNSIPGDKSALVPGGVRIGAPAMSSRGLGEEDFKKIVGYIDFAVNYAKEIQANLPKEANKLKDFKNKVLNGEDDKLKAVKAEISQWADFAIDKQFLVGATEQFVKSMDEGLKHSASAKEYMPMIPTFVTGIPTGKETGLYLAADLGGTNFRVCSIKLNGDHTHELKQSKFKIPLDLMKNSTADALFSYLAKKVEAFLDEHHKEYSANTNGSLKLGFTFSFPVDQTALNRGKLIRWTKGFDLPDCVNKDVVELLQSHIDLLGVKVDVVALANDTVGTLLSRAYSNNEAKTHANTVLGCIFGTGTNGAYFEKLSNISKLDLTTVPKGATGMVINTEWGSFDNTLKVLPKTKYDDIVDKETANQGYHLFEKRISGMFLGELLRVILIDLFERGFIFTELFESRRGSLPHRLSEPWLLDSEVLSYLQIDDSTDLKMSQLVLENHLRLPTTREERLVIQKITQVVSHRAAYLSSIPIAAIVGRVKDQYKNDDRDFEIGCDGSVVEFYPGFQEKILEAFNLINPLEGTNKKLSLKIAKDGSGVGAALCASVAI</sequence>
<dbReference type="Pfam" id="PF03727">
    <property type="entry name" value="Hexokinase_2"/>
    <property type="match status" value="1"/>
</dbReference>
<dbReference type="PANTHER" id="PTHR19443:SF30">
    <property type="entry name" value="GLUCOKINASE-1-RELATED"/>
    <property type="match status" value="1"/>
</dbReference>
<keyword evidence="16" id="KW-1185">Reference proteome</keyword>
<dbReference type="FunFam" id="3.30.420.40:FF:000034">
    <property type="entry name" value="Phosphotransferase"/>
    <property type="match status" value="1"/>
</dbReference>
<dbReference type="SUPFAM" id="SSF53383">
    <property type="entry name" value="PLP-dependent transferases"/>
    <property type="match status" value="2"/>
</dbReference>
<dbReference type="Gene3D" id="3.40.367.20">
    <property type="match status" value="1"/>
</dbReference>
<evidence type="ECO:0000313" key="15">
    <source>
        <dbReference type="EMBL" id="KAK7684847.1"/>
    </source>
</evidence>
<dbReference type="AlphaFoldDB" id="A0AAW0FXD2"/>
<evidence type="ECO:0000256" key="2">
    <source>
        <dbReference type="ARBA" id="ARBA00006376"/>
    </source>
</evidence>
<dbReference type="GO" id="GO:0004340">
    <property type="term" value="F:glucokinase activity"/>
    <property type="evidence" value="ECO:0007669"/>
    <property type="project" value="UniProtKB-EC"/>
</dbReference>
<dbReference type="GO" id="GO:0006730">
    <property type="term" value="P:one-carbon metabolic process"/>
    <property type="evidence" value="ECO:0007669"/>
    <property type="project" value="UniProtKB-KW"/>
</dbReference>
<feature type="domain" description="Serine hydroxymethyltransferase-like" evidence="13">
    <location>
        <begin position="132"/>
        <end position="331"/>
    </location>
</feature>
<evidence type="ECO:0000256" key="10">
    <source>
        <dbReference type="ARBA" id="ARBA00023152"/>
    </source>
</evidence>
<dbReference type="EC" id="2.7.1.2" evidence="4"/>
<gene>
    <name evidence="15" type="ORF">QCA50_012094</name>
</gene>
<evidence type="ECO:0000256" key="5">
    <source>
        <dbReference type="ARBA" id="ARBA00022563"/>
    </source>
</evidence>
<comment type="similarity">
    <text evidence="3">Belongs to the hexokinase family.</text>
</comment>
<feature type="domain" description="Hexokinase N-terminal" evidence="12">
    <location>
        <begin position="379"/>
        <end position="573"/>
    </location>
</feature>
<evidence type="ECO:0000259" key="13">
    <source>
        <dbReference type="Pfam" id="PF00464"/>
    </source>
</evidence>
<evidence type="ECO:0000256" key="8">
    <source>
        <dbReference type="ARBA" id="ARBA00022777"/>
    </source>
</evidence>
<organism evidence="15 16">
    <name type="scientific">Cerrena zonata</name>
    <dbReference type="NCBI Taxonomy" id="2478898"/>
    <lineage>
        <taxon>Eukaryota</taxon>
        <taxon>Fungi</taxon>
        <taxon>Dikarya</taxon>
        <taxon>Basidiomycota</taxon>
        <taxon>Agaricomycotina</taxon>
        <taxon>Agaricomycetes</taxon>
        <taxon>Polyporales</taxon>
        <taxon>Cerrenaceae</taxon>
        <taxon>Cerrena</taxon>
    </lineage>
</organism>
<feature type="compositionally biased region" description="Basic and acidic residues" evidence="11">
    <location>
        <begin position="7"/>
        <end position="17"/>
    </location>
</feature>
<dbReference type="Gene3D" id="3.90.1150.10">
    <property type="entry name" value="Aspartate Aminotransferase, domain 1"/>
    <property type="match status" value="1"/>
</dbReference>
<dbReference type="PROSITE" id="PS00378">
    <property type="entry name" value="HEXOKINASE_1"/>
    <property type="match status" value="1"/>
</dbReference>
<dbReference type="GO" id="GO:0005524">
    <property type="term" value="F:ATP binding"/>
    <property type="evidence" value="ECO:0007669"/>
    <property type="project" value="UniProtKB-KW"/>
</dbReference>
<evidence type="ECO:0000256" key="1">
    <source>
        <dbReference type="ARBA" id="ARBA00004888"/>
    </source>
</evidence>
<comment type="caution">
    <text evidence="15">The sequence shown here is derived from an EMBL/GenBank/DDBJ whole genome shotgun (WGS) entry which is preliminary data.</text>
</comment>
<evidence type="ECO:0000256" key="9">
    <source>
        <dbReference type="ARBA" id="ARBA00022840"/>
    </source>
</evidence>
<dbReference type="PROSITE" id="PS00096">
    <property type="entry name" value="SHMT"/>
    <property type="match status" value="1"/>
</dbReference>
<feature type="domain" description="Hexokinase C-terminal" evidence="14">
    <location>
        <begin position="586"/>
        <end position="835"/>
    </location>
</feature>
<dbReference type="InterPro" id="IPR015421">
    <property type="entry name" value="PyrdxlP-dep_Trfase_major"/>
</dbReference>
<evidence type="ECO:0000256" key="6">
    <source>
        <dbReference type="ARBA" id="ARBA00022679"/>
    </source>
</evidence>
<keyword evidence="9" id="KW-0067">ATP-binding</keyword>
<dbReference type="InterPro" id="IPR022673">
    <property type="entry name" value="Hexokinase_C"/>
</dbReference>
<evidence type="ECO:0000256" key="7">
    <source>
        <dbReference type="ARBA" id="ARBA00022741"/>
    </source>
</evidence>
<dbReference type="InterPro" id="IPR039429">
    <property type="entry name" value="SHMT-like_dom"/>
</dbReference>
<dbReference type="InterPro" id="IPR019807">
    <property type="entry name" value="Hexokinase_BS"/>
</dbReference>
<dbReference type="InterPro" id="IPR019798">
    <property type="entry name" value="Ser_HO-MeTrfase_PLP_BS"/>
</dbReference>
<dbReference type="EMBL" id="JASBNA010000023">
    <property type="protein sequence ID" value="KAK7684847.1"/>
    <property type="molecule type" value="Genomic_DNA"/>
</dbReference>
<dbReference type="InterPro" id="IPR001312">
    <property type="entry name" value="Hexokinase"/>
</dbReference>
<dbReference type="GO" id="GO:0006096">
    <property type="term" value="P:glycolytic process"/>
    <property type="evidence" value="ECO:0007669"/>
    <property type="project" value="UniProtKB-KW"/>
</dbReference>